<comment type="caution">
    <text evidence="2">The sequence shown here is derived from an EMBL/GenBank/DDBJ whole genome shotgun (WGS) entry which is preliminary data.</text>
</comment>
<evidence type="ECO:0000256" key="1">
    <source>
        <dbReference type="SAM" id="MobiDB-lite"/>
    </source>
</evidence>
<protein>
    <submittedName>
        <fullName evidence="2">Uncharacterized protein</fullName>
    </submittedName>
</protein>
<gene>
    <name evidence="2" type="ORF">FXN61_46670</name>
</gene>
<feature type="region of interest" description="Disordered" evidence="1">
    <location>
        <begin position="121"/>
        <end position="296"/>
    </location>
</feature>
<feature type="compositionally biased region" description="Basic residues" evidence="1">
    <location>
        <begin position="236"/>
        <end position="264"/>
    </location>
</feature>
<proteinExistence type="predicted"/>
<feature type="compositionally biased region" description="Low complexity" evidence="1">
    <location>
        <begin position="56"/>
        <end position="71"/>
    </location>
</feature>
<dbReference type="Proteomes" id="UP001515943">
    <property type="component" value="Unassembled WGS sequence"/>
</dbReference>
<organism evidence="2 3">
    <name type="scientific">Lentzea indica</name>
    <dbReference type="NCBI Taxonomy" id="2604800"/>
    <lineage>
        <taxon>Bacteria</taxon>
        <taxon>Bacillati</taxon>
        <taxon>Actinomycetota</taxon>
        <taxon>Actinomycetes</taxon>
        <taxon>Pseudonocardiales</taxon>
        <taxon>Pseudonocardiaceae</taxon>
        <taxon>Lentzea</taxon>
    </lineage>
</organism>
<evidence type="ECO:0000313" key="3">
    <source>
        <dbReference type="Proteomes" id="UP001515943"/>
    </source>
</evidence>
<sequence length="350" mass="37848">MAKGNVNPAPPPNPAANPTPSPSAPPPTGTGGGGPTGNSGYSMNDSSMQGLQNKAGDLGSRLSSISSGLRGLNFSGNALGPIGLFAVPALNASNDNAVAQAEKGAKAFTDVQSGIKATHQTAVNTDASQSSNLKSFDTSTNAKPPPGSTGGGFGLNSQGGPKVSGAGTIAGGGTGATGLNSQGGPKVLQNPNIKGGTGPARHRRTEGTWRPLGLDHPEHQGRQRSPRDRRPEHARRTIGRHHSQHQGRRRSCRDRRAQGRRRRTVGRDHAQHQGRCRTCRDRRHSEGSWRRRHRGTAGHRWRHPWFSWCQVARNARWRRQGRRNPDRARRRRDSRWQGRYASSWLGRRRD</sequence>
<feature type="compositionally biased region" description="Basic residues" evidence="1">
    <location>
        <begin position="272"/>
        <end position="282"/>
    </location>
</feature>
<feature type="compositionally biased region" description="Polar residues" evidence="1">
    <location>
        <begin position="41"/>
        <end position="52"/>
    </location>
</feature>
<feature type="compositionally biased region" description="Pro residues" evidence="1">
    <location>
        <begin position="8"/>
        <end position="28"/>
    </location>
</feature>
<feature type="region of interest" description="Disordered" evidence="1">
    <location>
        <begin position="1"/>
        <end position="71"/>
    </location>
</feature>
<reference evidence="2 3" key="1">
    <citation type="submission" date="2019-08" db="EMBL/GenBank/DDBJ databases">
        <title>Lentzea from Indian Himalayas.</title>
        <authorList>
            <person name="Mandal S."/>
            <person name="Mallick Gupta A."/>
            <person name="Maiti P.K."/>
            <person name="Sarkar J."/>
            <person name="Mandal S."/>
        </authorList>
    </citation>
    <scope>NUCLEOTIDE SEQUENCE [LARGE SCALE GENOMIC DNA]</scope>
    <source>
        <strain evidence="2 3">PSKA42</strain>
    </source>
</reference>
<feature type="compositionally biased region" description="Basic and acidic residues" evidence="1">
    <location>
        <begin position="213"/>
        <end position="235"/>
    </location>
</feature>
<evidence type="ECO:0000313" key="2">
    <source>
        <dbReference type="EMBL" id="NKE63795.1"/>
    </source>
</evidence>
<name>A0ABX1FY10_9PSEU</name>
<feature type="compositionally biased region" description="Polar residues" evidence="1">
    <location>
        <begin position="121"/>
        <end position="142"/>
    </location>
</feature>
<keyword evidence="3" id="KW-1185">Reference proteome</keyword>
<feature type="non-terminal residue" evidence="2">
    <location>
        <position position="350"/>
    </location>
</feature>
<accession>A0ABX1FY10</accession>
<dbReference type="EMBL" id="VSRL01000426">
    <property type="protein sequence ID" value="NKE63795.1"/>
    <property type="molecule type" value="Genomic_DNA"/>
</dbReference>